<comment type="similarity">
    <text evidence="1">Belongs to the integrin alpha chain family.</text>
</comment>
<dbReference type="AlphaFoldDB" id="A0A8C5JWU5"/>
<protein>
    <submittedName>
        <fullName evidence="6">Integrin, alpha D</fullName>
    </submittedName>
</protein>
<dbReference type="PANTHER" id="PTHR23220">
    <property type="entry name" value="INTEGRIN ALPHA"/>
    <property type="match status" value="1"/>
</dbReference>
<keyword evidence="4" id="KW-0472">Membrane</keyword>
<evidence type="ECO:0000259" key="5">
    <source>
        <dbReference type="Pfam" id="PF21520"/>
    </source>
</evidence>
<dbReference type="InterPro" id="IPR018184">
    <property type="entry name" value="Integrin_alpha_C_CS"/>
</dbReference>
<dbReference type="GO" id="GO:0009897">
    <property type="term" value="C:external side of plasma membrane"/>
    <property type="evidence" value="ECO:0007669"/>
    <property type="project" value="TreeGrafter"/>
</dbReference>
<dbReference type="Pfam" id="PF21520">
    <property type="entry name" value="ITGAX-like_Ig_3"/>
    <property type="match status" value="1"/>
</dbReference>
<keyword evidence="4" id="KW-0812">Transmembrane</keyword>
<sequence length="107" mass="11997">DCLHFRCDIPSFGIQEELDFILKGNLSFSWVSQMETVLEEYEVYDFIFLVVGSSVGGLLLLAVITAILYKLGFFKRRYRGMLGGKPEDPFLASGVDFSGETPHLPTP</sequence>
<evidence type="ECO:0000256" key="3">
    <source>
        <dbReference type="ARBA" id="ARBA00023170"/>
    </source>
</evidence>
<dbReference type="PANTHER" id="PTHR23220:SF132">
    <property type="entry name" value="INTEGRIN ALPHA-D"/>
    <property type="match status" value="1"/>
</dbReference>
<dbReference type="Ensembl" id="ENSJJAT00000000396.1">
    <property type="protein sequence ID" value="ENSJJAP00000000366.1"/>
    <property type="gene ID" value="ENSJJAG00000000287.1"/>
</dbReference>
<dbReference type="Gene3D" id="1.20.5.930">
    <property type="entry name" value="Bicelle-embedded integrin alpha(iib) transmembrane segment"/>
    <property type="match status" value="1"/>
</dbReference>
<dbReference type="PROSITE" id="PS00242">
    <property type="entry name" value="INTEGRIN_ALPHA"/>
    <property type="match status" value="1"/>
</dbReference>
<evidence type="ECO:0000256" key="1">
    <source>
        <dbReference type="ARBA" id="ARBA00008054"/>
    </source>
</evidence>
<accession>A0A8C5JWU5</accession>
<dbReference type="Proteomes" id="UP000694385">
    <property type="component" value="Unassembled WGS sequence"/>
</dbReference>
<keyword evidence="7" id="KW-1185">Reference proteome</keyword>
<evidence type="ECO:0000313" key="7">
    <source>
        <dbReference type="Proteomes" id="UP000694385"/>
    </source>
</evidence>
<dbReference type="GeneTree" id="ENSGT00940000160953"/>
<dbReference type="GO" id="GO:0005178">
    <property type="term" value="F:integrin binding"/>
    <property type="evidence" value="ECO:0007669"/>
    <property type="project" value="TreeGrafter"/>
</dbReference>
<dbReference type="GO" id="GO:0007229">
    <property type="term" value="P:integrin-mediated signaling pathway"/>
    <property type="evidence" value="ECO:0007669"/>
    <property type="project" value="TreeGrafter"/>
</dbReference>
<dbReference type="GO" id="GO:0033627">
    <property type="term" value="P:cell adhesion mediated by integrin"/>
    <property type="evidence" value="ECO:0007669"/>
    <property type="project" value="TreeGrafter"/>
</dbReference>
<feature type="domain" description="Integrin alpha-X-like third Ig-like" evidence="5">
    <location>
        <begin position="1"/>
        <end position="35"/>
    </location>
</feature>
<dbReference type="InterPro" id="IPR048633">
    <property type="entry name" value="ITGAX-like_Ig_3"/>
</dbReference>
<feature type="transmembrane region" description="Helical" evidence="4">
    <location>
        <begin position="46"/>
        <end position="69"/>
    </location>
</feature>
<organism evidence="6 7">
    <name type="scientific">Jaculus jaculus</name>
    <name type="common">Lesser Egyptian jerboa</name>
    <dbReference type="NCBI Taxonomy" id="51337"/>
    <lineage>
        <taxon>Eukaryota</taxon>
        <taxon>Metazoa</taxon>
        <taxon>Chordata</taxon>
        <taxon>Craniata</taxon>
        <taxon>Vertebrata</taxon>
        <taxon>Euteleostomi</taxon>
        <taxon>Mammalia</taxon>
        <taxon>Eutheria</taxon>
        <taxon>Euarchontoglires</taxon>
        <taxon>Glires</taxon>
        <taxon>Rodentia</taxon>
        <taxon>Myomorpha</taxon>
        <taxon>Dipodoidea</taxon>
        <taxon>Dipodidae</taxon>
        <taxon>Dipodinae</taxon>
        <taxon>Jaculus</taxon>
    </lineage>
</organism>
<name>A0A8C5JWU5_JACJA</name>
<evidence type="ECO:0000256" key="4">
    <source>
        <dbReference type="SAM" id="Phobius"/>
    </source>
</evidence>
<keyword evidence="2" id="KW-0130">Cell adhesion</keyword>
<dbReference type="GO" id="GO:0008305">
    <property type="term" value="C:integrin complex"/>
    <property type="evidence" value="ECO:0007669"/>
    <property type="project" value="TreeGrafter"/>
</dbReference>
<gene>
    <name evidence="6" type="primary">Itgad</name>
</gene>
<keyword evidence="4" id="KW-1133">Transmembrane helix</keyword>
<dbReference type="Gene3D" id="2.60.40.1530">
    <property type="entry name" value="ntegrin, alpha v. Chain A, domain 4"/>
    <property type="match status" value="1"/>
</dbReference>
<proteinExistence type="inferred from homology"/>
<dbReference type="GO" id="GO:0007160">
    <property type="term" value="P:cell-matrix adhesion"/>
    <property type="evidence" value="ECO:0007669"/>
    <property type="project" value="TreeGrafter"/>
</dbReference>
<reference evidence="6" key="2">
    <citation type="submission" date="2025-09" db="UniProtKB">
        <authorList>
            <consortium name="Ensembl"/>
        </authorList>
    </citation>
    <scope>IDENTIFICATION</scope>
</reference>
<reference evidence="6" key="1">
    <citation type="submission" date="2025-08" db="UniProtKB">
        <authorList>
            <consortium name="Ensembl"/>
        </authorList>
    </citation>
    <scope>IDENTIFICATION</scope>
</reference>
<dbReference type="GO" id="GO:0098609">
    <property type="term" value="P:cell-cell adhesion"/>
    <property type="evidence" value="ECO:0007669"/>
    <property type="project" value="TreeGrafter"/>
</dbReference>
<evidence type="ECO:0000313" key="6">
    <source>
        <dbReference type="Ensembl" id="ENSJJAP00000000366.1"/>
    </source>
</evidence>
<keyword evidence="3" id="KW-0675">Receptor</keyword>
<evidence type="ECO:0000256" key="2">
    <source>
        <dbReference type="ARBA" id="ARBA00022889"/>
    </source>
</evidence>